<name>A0A1F5PKW6_9BACT</name>
<dbReference type="Gene3D" id="3.40.50.300">
    <property type="entry name" value="P-loop containing nucleotide triphosphate hydrolases"/>
    <property type="match status" value="1"/>
</dbReference>
<dbReference type="GO" id="GO:0006227">
    <property type="term" value="P:dUDP biosynthetic process"/>
    <property type="evidence" value="ECO:0007669"/>
    <property type="project" value="TreeGrafter"/>
</dbReference>
<dbReference type="GO" id="GO:0005524">
    <property type="term" value="F:ATP binding"/>
    <property type="evidence" value="ECO:0007669"/>
    <property type="project" value="UniProtKB-UniRule"/>
</dbReference>
<dbReference type="CDD" id="cd01672">
    <property type="entry name" value="TMPK"/>
    <property type="match status" value="1"/>
</dbReference>
<sequence>MAKRRGKFIVIDGTDGSGKATQTRMLFQRLEKMGKKVHVEDFPQYGKKSAGPIEDYLNGLYGTAQELGPKIPSIFFAVDRFAAATRIKDHLNRGHIIISNRYVTANMAHQGGKIAGKAKRSEYFKWLFELEYKFFGIPKPDLNVILHMPAKIAQKLVDKKGPRFYIGSKKRDLHEKDLKHLLAAERTYLEISKKFGYPLVECFQKGILFTPEQVHELIWKKLRF</sequence>
<dbReference type="Pfam" id="PF02223">
    <property type="entry name" value="Thymidylate_kin"/>
    <property type="match status" value="1"/>
</dbReference>
<evidence type="ECO:0000313" key="10">
    <source>
        <dbReference type="EMBL" id="OGE90595.1"/>
    </source>
</evidence>
<dbReference type="GO" id="GO:0006233">
    <property type="term" value="P:dTDP biosynthetic process"/>
    <property type="evidence" value="ECO:0007669"/>
    <property type="project" value="InterPro"/>
</dbReference>
<keyword evidence="2 8" id="KW-0808">Transferase</keyword>
<evidence type="ECO:0000256" key="3">
    <source>
        <dbReference type="ARBA" id="ARBA00022727"/>
    </source>
</evidence>
<evidence type="ECO:0000256" key="4">
    <source>
        <dbReference type="ARBA" id="ARBA00022741"/>
    </source>
</evidence>
<evidence type="ECO:0000256" key="2">
    <source>
        <dbReference type="ARBA" id="ARBA00022679"/>
    </source>
</evidence>
<dbReference type="InterPro" id="IPR018094">
    <property type="entry name" value="Thymidylate_kinase"/>
</dbReference>
<evidence type="ECO:0000256" key="1">
    <source>
        <dbReference type="ARBA" id="ARBA00009776"/>
    </source>
</evidence>
<keyword evidence="3 8" id="KW-0545">Nucleotide biosynthesis</keyword>
<evidence type="ECO:0000256" key="5">
    <source>
        <dbReference type="ARBA" id="ARBA00022777"/>
    </source>
</evidence>
<comment type="caution">
    <text evidence="8">Lacks conserved residue(s) required for the propagation of feature annotation.</text>
</comment>
<dbReference type="AlphaFoldDB" id="A0A1F5PKW6"/>
<evidence type="ECO:0000256" key="7">
    <source>
        <dbReference type="ARBA" id="ARBA00048743"/>
    </source>
</evidence>
<organism evidence="10 11">
    <name type="scientific">Candidatus Doudnabacteria bacterium RIFCSPHIGHO2_12_FULL_48_16</name>
    <dbReference type="NCBI Taxonomy" id="1817838"/>
    <lineage>
        <taxon>Bacteria</taxon>
        <taxon>Candidatus Doudnaibacteriota</taxon>
    </lineage>
</organism>
<keyword evidence="6 8" id="KW-0067">ATP-binding</keyword>
<comment type="similarity">
    <text evidence="1 8">Belongs to the thymidylate kinase family.</text>
</comment>
<dbReference type="GO" id="GO:0005829">
    <property type="term" value="C:cytosol"/>
    <property type="evidence" value="ECO:0007669"/>
    <property type="project" value="TreeGrafter"/>
</dbReference>
<evidence type="ECO:0000313" key="11">
    <source>
        <dbReference type="Proteomes" id="UP000177682"/>
    </source>
</evidence>
<dbReference type="EMBL" id="MFEY01000005">
    <property type="protein sequence ID" value="OGE90595.1"/>
    <property type="molecule type" value="Genomic_DNA"/>
</dbReference>
<dbReference type="Proteomes" id="UP000177682">
    <property type="component" value="Unassembled WGS sequence"/>
</dbReference>
<dbReference type="InterPro" id="IPR039430">
    <property type="entry name" value="Thymidylate_kin-like_dom"/>
</dbReference>
<accession>A0A1F5PKW6</accession>
<dbReference type="GO" id="GO:0006235">
    <property type="term" value="P:dTTP biosynthetic process"/>
    <property type="evidence" value="ECO:0007669"/>
    <property type="project" value="UniProtKB-UniRule"/>
</dbReference>
<evidence type="ECO:0000259" key="9">
    <source>
        <dbReference type="Pfam" id="PF02223"/>
    </source>
</evidence>
<dbReference type="InterPro" id="IPR027417">
    <property type="entry name" value="P-loop_NTPase"/>
</dbReference>
<dbReference type="HAMAP" id="MF_00165">
    <property type="entry name" value="Thymidylate_kinase"/>
    <property type="match status" value="1"/>
</dbReference>
<protein>
    <recommendedName>
        <fullName evidence="8">Thymidylate kinase</fullName>
        <ecNumber evidence="8">2.7.4.9</ecNumber>
    </recommendedName>
    <alternativeName>
        <fullName evidence="8">dTMP kinase</fullName>
    </alternativeName>
</protein>
<evidence type="ECO:0000256" key="8">
    <source>
        <dbReference type="HAMAP-Rule" id="MF_00165"/>
    </source>
</evidence>
<dbReference type="PANTHER" id="PTHR10344:SF4">
    <property type="entry name" value="UMP-CMP KINASE 2, MITOCHONDRIAL"/>
    <property type="match status" value="1"/>
</dbReference>
<dbReference type="GO" id="GO:0004798">
    <property type="term" value="F:dTMP kinase activity"/>
    <property type="evidence" value="ECO:0007669"/>
    <property type="project" value="UniProtKB-UniRule"/>
</dbReference>
<comment type="function">
    <text evidence="8">Phosphorylation of dTMP to form dTDP in both de novo and salvage pathways of dTTP synthesis.</text>
</comment>
<dbReference type="PANTHER" id="PTHR10344">
    <property type="entry name" value="THYMIDYLATE KINASE"/>
    <property type="match status" value="1"/>
</dbReference>
<dbReference type="EC" id="2.7.4.9" evidence="8"/>
<feature type="domain" description="Thymidylate kinase-like" evidence="9">
    <location>
        <begin position="11"/>
        <end position="179"/>
    </location>
</feature>
<keyword evidence="4 8" id="KW-0547">Nucleotide-binding</keyword>
<dbReference type="SUPFAM" id="SSF52540">
    <property type="entry name" value="P-loop containing nucleoside triphosphate hydrolases"/>
    <property type="match status" value="1"/>
</dbReference>
<comment type="catalytic activity">
    <reaction evidence="7 8">
        <text>dTMP + ATP = dTDP + ADP</text>
        <dbReference type="Rhea" id="RHEA:13517"/>
        <dbReference type="ChEBI" id="CHEBI:30616"/>
        <dbReference type="ChEBI" id="CHEBI:58369"/>
        <dbReference type="ChEBI" id="CHEBI:63528"/>
        <dbReference type="ChEBI" id="CHEBI:456216"/>
        <dbReference type="EC" id="2.7.4.9"/>
    </reaction>
</comment>
<reference evidence="10 11" key="1">
    <citation type="journal article" date="2016" name="Nat. Commun.">
        <title>Thousands of microbial genomes shed light on interconnected biogeochemical processes in an aquifer system.</title>
        <authorList>
            <person name="Anantharaman K."/>
            <person name="Brown C.T."/>
            <person name="Hug L.A."/>
            <person name="Sharon I."/>
            <person name="Castelle C.J."/>
            <person name="Probst A.J."/>
            <person name="Thomas B.C."/>
            <person name="Singh A."/>
            <person name="Wilkins M.J."/>
            <person name="Karaoz U."/>
            <person name="Brodie E.L."/>
            <person name="Williams K.H."/>
            <person name="Hubbard S.S."/>
            <person name="Banfield J.F."/>
        </authorList>
    </citation>
    <scope>NUCLEOTIDE SEQUENCE [LARGE SCALE GENOMIC DNA]</scope>
</reference>
<gene>
    <name evidence="8" type="primary">tmk</name>
    <name evidence="10" type="ORF">A3E29_02255</name>
</gene>
<evidence type="ECO:0000256" key="6">
    <source>
        <dbReference type="ARBA" id="ARBA00022840"/>
    </source>
</evidence>
<comment type="caution">
    <text evidence="10">The sequence shown here is derived from an EMBL/GenBank/DDBJ whole genome shotgun (WGS) entry which is preliminary data.</text>
</comment>
<proteinExistence type="inferred from homology"/>
<keyword evidence="5 8" id="KW-0418">Kinase</keyword>